<reference evidence="1 2" key="1">
    <citation type="submission" date="2023-07" db="EMBL/GenBank/DDBJ databases">
        <title>Genomic Encyclopedia of Type Strains, Phase IV (KMG-IV): sequencing the most valuable type-strain genomes for metagenomic binning, comparative biology and taxonomic classification.</title>
        <authorList>
            <person name="Goeker M."/>
        </authorList>
    </citation>
    <scope>NUCLEOTIDE SEQUENCE [LARGE SCALE GENOMIC DNA]</scope>
    <source>
        <strain evidence="1 2">DSM 22616</strain>
    </source>
</reference>
<proteinExistence type="predicted"/>
<evidence type="ECO:0000313" key="2">
    <source>
        <dbReference type="Proteomes" id="UP001236559"/>
    </source>
</evidence>
<name>A0ABU0AXC2_9FIRM</name>
<keyword evidence="2" id="KW-1185">Reference proteome</keyword>
<sequence>MTRTQLINKIDIDEINAKKNIFFLIGDMETNREKLMDIFNKKSCDYFDSVTFKYNGISLVLKTKDIPKAIKNITMEDIEIYSVYEIFCPI</sequence>
<dbReference type="Proteomes" id="UP001236559">
    <property type="component" value="Unassembled WGS sequence"/>
</dbReference>
<organism evidence="1 2">
    <name type="scientific">Peptoniphilus koenoeneniae</name>
    <dbReference type="NCBI Taxonomy" id="507751"/>
    <lineage>
        <taxon>Bacteria</taxon>
        <taxon>Bacillati</taxon>
        <taxon>Bacillota</taxon>
        <taxon>Tissierellia</taxon>
        <taxon>Tissierellales</taxon>
        <taxon>Peptoniphilaceae</taxon>
        <taxon>Peptoniphilus</taxon>
    </lineage>
</organism>
<gene>
    <name evidence="1" type="ORF">J2S72_001491</name>
</gene>
<comment type="caution">
    <text evidence="1">The sequence shown here is derived from an EMBL/GenBank/DDBJ whole genome shotgun (WGS) entry which is preliminary data.</text>
</comment>
<accession>A0ABU0AXC2</accession>
<protein>
    <submittedName>
        <fullName evidence="1">Uncharacterized protein</fullName>
    </submittedName>
</protein>
<dbReference type="RefSeq" id="WP_023055894.1">
    <property type="nucleotide sequence ID" value="NZ_JAUSTN010000007.1"/>
</dbReference>
<evidence type="ECO:0000313" key="1">
    <source>
        <dbReference type="EMBL" id="MDQ0275464.1"/>
    </source>
</evidence>
<dbReference type="EMBL" id="JAUSTN010000007">
    <property type="protein sequence ID" value="MDQ0275464.1"/>
    <property type="molecule type" value="Genomic_DNA"/>
</dbReference>